<comment type="catalytic activity">
    <reaction evidence="1">
        <text>GDP-alpha-D-glucose + phosphate = alpha-D-glucose 1-phosphate + GDP + H(+)</text>
        <dbReference type="Rhea" id="RHEA:30387"/>
        <dbReference type="ChEBI" id="CHEBI:15378"/>
        <dbReference type="ChEBI" id="CHEBI:43474"/>
        <dbReference type="ChEBI" id="CHEBI:58189"/>
        <dbReference type="ChEBI" id="CHEBI:58601"/>
        <dbReference type="ChEBI" id="CHEBI:62230"/>
        <dbReference type="EC" id="2.7.7.78"/>
    </reaction>
</comment>
<keyword evidence="12" id="KW-0378">Hydrolase</keyword>
<comment type="subcellular location">
    <subcellularLocation>
        <location evidence="3">Cytoplasm</location>
    </subcellularLocation>
</comment>
<evidence type="ECO:0000256" key="5">
    <source>
        <dbReference type="ARBA" id="ARBA00012507"/>
    </source>
</evidence>
<accession>A0ABP0FB27</accession>
<dbReference type="InterPro" id="IPR026506">
    <property type="entry name" value="GDPGP"/>
</dbReference>
<evidence type="ECO:0000256" key="6">
    <source>
        <dbReference type="ARBA" id="ARBA00018857"/>
    </source>
</evidence>
<proteinExistence type="inferred from homology"/>
<dbReference type="Proteomes" id="UP001642483">
    <property type="component" value="Unassembled WGS sequence"/>
</dbReference>
<evidence type="ECO:0000313" key="15">
    <source>
        <dbReference type="EMBL" id="CAK8675527.1"/>
    </source>
</evidence>
<evidence type="ECO:0000256" key="10">
    <source>
        <dbReference type="ARBA" id="ARBA00022695"/>
    </source>
</evidence>
<sequence>MMDFHYDSKDLRTSPVSWDSVNNGSLSRFDEILSTTWDAAVEQGLFQYTLQSCKYKVFKKDSMQLVAILNTERYFKKRKRVTVESMNAPFSNEQFNFTKVKLGEILFNLVPGGDTAAYNSSSNGSHKVIINVCPIDYGHILLAPDMQECLPQKMTLSSLLLMFDVIELSAHPGFRIGFNTLHAWASVNHLHYHAMYFNYPIFIDTHPATQHVKSHCYLLDNTPVPGFFFAIPMGLEKRTQVAKEIITIADNLHEIEVPFNVMITRNGEETRLAFFPRLSVKDRQFSLSFDLACVEVGGQYPIKVESEFDKLSFESIVQKMKEEALTEEKFKEIVTFVKQML</sequence>
<evidence type="ECO:0000259" key="13">
    <source>
        <dbReference type="Pfam" id="PF26216"/>
    </source>
</evidence>
<gene>
    <name evidence="15" type="ORF">CVLEPA_LOCUS5100</name>
</gene>
<keyword evidence="16" id="KW-1185">Reference proteome</keyword>
<comment type="function">
    <text evidence="2">Specific and highly efficient GDP-D-glucose phosphorylase regulating the levels of GDP-D-glucose in cells.</text>
</comment>
<feature type="domain" description="GDPGP1-like N-terminal" evidence="14">
    <location>
        <begin position="28"/>
        <end position="195"/>
    </location>
</feature>
<evidence type="ECO:0000256" key="2">
    <source>
        <dbReference type="ARBA" id="ARBA00003049"/>
    </source>
</evidence>
<feature type="domain" description="GDPGP1-like C-terminal" evidence="13">
    <location>
        <begin position="214"/>
        <end position="340"/>
    </location>
</feature>
<name>A0ABP0FB27_CLALP</name>
<evidence type="ECO:0000256" key="9">
    <source>
        <dbReference type="ARBA" id="ARBA00022679"/>
    </source>
</evidence>
<dbReference type="EMBL" id="CAWYQH010000024">
    <property type="protein sequence ID" value="CAK8675527.1"/>
    <property type="molecule type" value="Genomic_DNA"/>
</dbReference>
<comment type="caution">
    <text evidence="15">The sequence shown here is derived from an EMBL/GenBank/DDBJ whole genome shotgun (WGS) entry which is preliminary data.</text>
</comment>
<evidence type="ECO:0000256" key="4">
    <source>
        <dbReference type="ARBA" id="ARBA00006451"/>
    </source>
</evidence>
<reference evidence="15 16" key="1">
    <citation type="submission" date="2024-02" db="EMBL/GenBank/DDBJ databases">
        <authorList>
            <person name="Daric V."/>
            <person name="Darras S."/>
        </authorList>
    </citation>
    <scope>NUCLEOTIDE SEQUENCE [LARGE SCALE GENOMIC DNA]</scope>
</reference>
<evidence type="ECO:0000256" key="12">
    <source>
        <dbReference type="ARBA" id="ARBA00022801"/>
    </source>
</evidence>
<dbReference type="EC" id="2.7.7.78" evidence="5"/>
<dbReference type="InterPro" id="IPR058866">
    <property type="entry name" value="GDPGP1_N"/>
</dbReference>
<keyword evidence="10" id="KW-0548">Nucleotidyltransferase</keyword>
<evidence type="ECO:0000313" key="16">
    <source>
        <dbReference type="Proteomes" id="UP001642483"/>
    </source>
</evidence>
<dbReference type="InterPro" id="IPR058865">
    <property type="entry name" value="GDPGP1_C"/>
</dbReference>
<keyword evidence="8" id="KW-0344">Guanine-nucleotide releasing factor</keyword>
<comment type="similarity">
    <text evidence="4">Belongs to the GDPGP1 family.</text>
</comment>
<keyword evidence="11" id="KW-0547">Nucleotide-binding</keyword>
<dbReference type="Pfam" id="PF26216">
    <property type="entry name" value="GDPGP1_C"/>
    <property type="match status" value="1"/>
</dbReference>
<dbReference type="Pfam" id="PF26217">
    <property type="entry name" value="GDPGP1_N"/>
    <property type="match status" value="1"/>
</dbReference>
<evidence type="ECO:0000256" key="1">
    <source>
        <dbReference type="ARBA" id="ARBA00000063"/>
    </source>
</evidence>
<dbReference type="PANTHER" id="PTHR20884:SF8">
    <property type="entry name" value="GDP-D-GLUCOSE PHOSPHORYLASE 1"/>
    <property type="match status" value="1"/>
</dbReference>
<dbReference type="PANTHER" id="PTHR20884">
    <property type="entry name" value="GDP-D-GLUCOSE PHOSPHORYLASE 1"/>
    <property type="match status" value="1"/>
</dbReference>
<protein>
    <recommendedName>
        <fullName evidence="6">GDP-D-glucose phosphorylase 1</fullName>
        <ecNumber evidence="5">2.7.7.78</ecNumber>
    </recommendedName>
</protein>
<keyword evidence="7" id="KW-0963">Cytoplasm</keyword>
<organism evidence="15 16">
    <name type="scientific">Clavelina lepadiformis</name>
    <name type="common">Light-bulb sea squirt</name>
    <name type="synonym">Ascidia lepadiformis</name>
    <dbReference type="NCBI Taxonomy" id="159417"/>
    <lineage>
        <taxon>Eukaryota</taxon>
        <taxon>Metazoa</taxon>
        <taxon>Chordata</taxon>
        <taxon>Tunicata</taxon>
        <taxon>Ascidiacea</taxon>
        <taxon>Aplousobranchia</taxon>
        <taxon>Clavelinidae</taxon>
        <taxon>Clavelina</taxon>
    </lineage>
</organism>
<evidence type="ECO:0000256" key="11">
    <source>
        <dbReference type="ARBA" id="ARBA00022741"/>
    </source>
</evidence>
<evidence type="ECO:0000256" key="7">
    <source>
        <dbReference type="ARBA" id="ARBA00022490"/>
    </source>
</evidence>
<evidence type="ECO:0000256" key="8">
    <source>
        <dbReference type="ARBA" id="ARBA00022658"/>
    </source>
</evidence>
<evidence type="ECO:0000259" key="14">
    <source>
        <dbReference type="Pfam" id="PF26217"/>
    </source>
</evidence>
<evidence type="ECO:0000256" key="3">
    <source>
        <dbReference type="ARBA" id="ARBA00004496"/>
    </source>
</evidence>
<keyword evidence="9" id="KW-0808">Transferase</keyword>